<protein>
    <submittedName>
        <fullName evidence="2">Uncharacterized protein</fullName>
    </submittedName>
</protein>
<keyword evidence="3" id="KW-1185">Reference proteome</keyword>
<sequence>MSRAIKTRGLKFAKAPSLTASTAQTPNQSSLPTYPARTTSQPTVYETLQPEAYETSQSSFIPIQSNDIEHYSQFRHDQEVHNYTTQYQDRAPPESYNTINCDEDFSSLVNFAINNGGCTPTLDEPSDISNECLDRSSEMSTKPRVVDRTSANITVRTTDSAVEDSKLGRRHAGTSGCSSRDIICGRRCKFRISHQLVDPRPIYNQQGYLYHRNIGLHSVSIYIGIYINRFHSISTFNFSGRRKRYRTVERRKSKPW</sequence>
<evidence type="ECO:0000313" key="2">
    <source>
        <dbReference type="EMBL" id="RUS70274.1"/>
    </source>
</evidence>
<accession>A0A433SM72</accession>
<proteinExistence type="predicted"/>
<comment type="caution">
    <text evidence="2">The sequence shown here is derived from an EMBL/GenBank/DDBJ whole genome shotgun (WGS) entry which is preliminary data.</text>
</comment>
<dbReference type="Proteomes" id="UP000271974">
    <property type="component" value="Unassembled WGS sequence"/>
</dbReference>
<evidence type="ECO:0000256" key="1">
    <source>
        <dbReference type="SAM" id="MobiDB-lite"/>
    </source>
</evidence>
<name>A0A433SM72_ELYCH</name>
<gene>
    <name evidence="2" type="ORF">EGW08_021951</name>
</gene>
<feature type="compositionally biased region" description="Polar residues" evidence="1">
    <location>
        <begin position="18"/>
        <end position="40"/>
    </location>
</feature>
<dbReference type="AlphaFoldDB" id="A0A433SM72"/>
<feature type="region of interest" description="Disordered" evidence="1">
    <location>
        <begin position="15"/>
        <end position="40"/>
    </location>
</feature>
<reference evidence="2 3" key="1">
    <citation type="submission" date="2019-01" db="EMBL/GenBank/DDBJ databases">
        <title>A draft genome assembly of the solar-powered sea slug Elysia chlorotica.</title>
        <authorList>
            <person name="Cai H."/>
            <person name="Li Q."/>
            <person name="Fang X."/>
            <person name="Li J."/>
            <person name="Curtis N.E."/>
            <person name="Altenburger A."/>
            <person name="Shibata T."/>
            <person name="Feng M."/>
            <person name="Maeda T."/>
            <person name="Schwartz J.A."/>
            <person name="Shigenobu S."/>
            <person name="Lundholm N."/>
            <person name="Nishiyama T."/>
            <person name="Yang H."/>
            <person name="Hasebe M."/>
            <person name="Li S."/>
            <person name="Pierce S.K."/>
            <person name="Wang J."/>
        </authorList>
    </citation>
    <scope>NUCLEOTIDE SEQUENCE [LARGE SCALE GENOMIC DNA]</scope>
    <source>
        <strain evidence="2">EC2010</strain>
        <tissue evidence="2">Whole organism of an adult</tissue>
    </source>
</reference>
<organism evidence="2 3">
    <name type="scientific">Elysia chlorotica</name>
    <name type="common">Eastern emerald elysia</name>
    <name type="synonym">Sea slug</name>
    <dbReference type="NCBI Taxonomy" id="188477"/>
    <lineage>
        <taxon>Eukaryota</taxon>
        <taxon>Metazoa</taxon>
        <taxon>Spiralia</taxon>
        <taxon>Lophotrochozoa</taxon>
        <taxon>Mollusca</taxon>
        <taxon>Gastropoda</taxon>
        <taxon>Heterobranchia</taxon>
        <taxon>Euthyneura</taxon>
        <taxon>Panpulmonata</taxon>
        <taxon>Sacoglossa</taxon>
        <taxon>Placobranchoidea</taxon>
        <taxon>Plakobranchidae</taxon>
        <taxon>Elysia</taxon>
    </lineage>
</organism>
<dbReference type="EMBL" id="RQTK01001446">
    <property type="protein sequence ID" value="RUS70274.1"/>
    <property type="molecule type" value="Genomic_DNA"/>
</dbReference>
<evidence type="ECO:0000313" key="3">
    <source>
        <dbReference type="Proteomes" id="UP000271974"/>
    </source>
</evidence>